<dbReference type="AlphaFoldDB" id="A0A0B7C1H5"/>
<feature type="compositionally biased region" description="Polar residues" evidence="1">
    <location>
        <begin position="88"/>
        <end position="98"/>
    </location>
</feature>
<feature type="compositionally biased region" description="Basic and acidic residues" evidence="1">
    <location>
        <begin position="32"/>
        <end position="42"/>
    </location>
</feature>
<dbReference type="EMBL" id="HACG01052192">
    <property type="protein sequence ID" value="CEK99063.1"/>
    <property type="molecule type" value="Transcribed_RNA"/>
</dbReference>
<feature type="non-terminal residue" evidence="2">
    <location>
        <position position="1"/>
    </location>
</feature>
<reference evidence="2" key="1">
    <citation type="submission" date="2014-12" db="EMBL/GenBank/DDBJ databases">
        <title>Insight into the proteome of Arion vulgaris.</title>
        <authorList>
            <person name="Aradska J."/>
            <person name="Bulat T."/>
            <person name="Smidak R."/>
            <person name="Sarate P."/>
            <person name="Gangsoo J."/>
            <person name="Sialana F."/>
            <person name="Bilban M."/>
            <person name="Lubec G."/>
        </authorList>
    </citation>
    <scope>NUCLEOTIDE SEQUENCE</scope>
    <source>
        <tissue evidence="2">Skin</tissue>
    </source>
</reference>
<evidence type="ECO:0000313" key="2">
    <source>
        <dbReference type="EMBL" id="CEK99063.1"/>
    </source>
</evidence>
<gene>
    <name evidence="2" type="primary">ORF220305</name>
</gene>
<sequence length="98" mass="11226">ENMKVMSDIRLESDKATHQWQSEETVTNMISDSRESEPELTRRSRFRQKLNEDNSTVQDYKPLASRPTDLDLNSSYKSSRSHAVKGVVSSNLSHAKEV</sequence>
<accession>A0A0B7C1H5</accession>
<name>A0A0B7C1H5_9EUPU</name>
<protein>
    <submittedName>
        <fullName evidence="2">Uncharacterized protein</fullName>
    </submittedName>
</protein>
<proteinExistence type="predicted"/>
<feature type="compositionally biased region" description="Basic and acidic residues" evidence="1">
    <location>
        <begin position="1"/>
        <end position="17"/>
    </location>
</feature>
<organism evidence="2">
    <name type="scientific">Arion vulgaris</name>
    <dbReference type="NCBI Taxonomy" id="1028688"/>
    <lineage>
        <taxon>Eukaryota</taxon>
        <taxon>Metazoa</taxon>
        <taxon>Spiralia</taxon>
        <taxon>Lophotrochozoa</taxon>
        <taxon>Mollusca</taxon>
        <taxon>Gastropoda</taxon>
        <taxon>Heterobranchia</taxon>
        <taxon>Euthyneura</taxon>
        <taxon>Panpulmonata</taxon>
        <taxon>Eupulmonata</taxon>
        <taxon>Stylommatophora</taxon>
        <taxon>Helicina</taxon>
        <taxon>Arionoidea</taxon>
        <taxon>Arionidae</taxon>
        <taxon>Arion</taxon>
    </lineage>
</organism>
<feature type="non-terminal residue" evidence="2">
    <location>
        <position position="98"/>
    </location>
</feature>
<feature type="region of interest" description="Disordered" evidence="1">
    <location>
        <begin position="1"/>
        <end position="98"/>
    </location>
</feature>
<evidence type="ECO:0000256" key="1">
    <source>
        <dbReference type="SAM" id="MobiDB-lite"/>
    </source>
</evidence>
<feature type="compositionally biased region" description="Polar residues" evidence="1">
    <location>
        <begin position="18"/>
        <end position="31"/>
    </location>
</feature>